<dbReference type="RefSeq" id="WP_367994192.1">
    <property type="nucleotide sequence ID" value="NZ_JBFPJR010000017.1"/>
</dbReference>
<reference evidence="4 5" key="1">
    <citation type="submission" date="2024-07" db="EMBL/GenBank/DDBJ databases">
        <authorList>
            <person name="Lee S."/>
            <person name="Kang M."/>
        </authorList>
    </citation>
    <scope>NUCLEOTIDE SEQUENCE [LARGE SCALE GENOMIC DNA]</scope>
    <source>
        <strain evidence="4 5">DS6</strain>
    </source>
</reference>
<dbReference type="EMBL" id="JBFPJR010000017">
    <property type="protein sequence ID" value="MEX0428224.1"/>
    <property type="molecule type" value="Genomic_DNA"/>
</dbReference>
<sequence>MVIGVGIVLIVLGLILVTGAVDLPTSWENHIASDTLGWILFAVGVLAILLGLVVNHQRSRVTSTHVEERRGYGEPRRETRYDDEGRI</sequence>
<keyword evidence="2" id="KW-0812">Transmembrane</keyword>
<proteinExistence type="predicted"/>
<dbReference type="Proteomes" id="UP001556631">
    <property type="component" value="Unassembled WGS sequence"/>
</dbReference>
<evidence type="ECO:0000256" key="2">
    <source>
        <dbReference type="SAM" id="Phobius"/>
    </source>
</evidence>
<evidence type="ECO:0000256" key="1">
    <source>
        <dbReference type="SAM" id="MobiDB-lite"/>
    </source>
</evidence>
<protein>
    <submittedName>
        <fullName evidence="4">DUF6458 family protein</fullName>
    </submittedName>
</protein>
<comment type="caution">
    <text evidence="4">The sequence shown here is derived from an EMBL/GenBank/DDBJ whole genome shotgun (WGS) entry which is preliminary data.</text>
</comment>
<keyword evidence="2" id="KW-0472">Membrane</keyword>
<feature type="domain" description="DUF6458" evidence="3">
    <location>
        <begin position="1"/>
        <end position="71"/>
    </location>
</feature>
<name>A0ABV3T0L4_9ACTN</name>
<keyword evidence="5" id="KW-1185">Reference proteome</keyword>
<feature type="transmembrane region" description="Helical" evidence="2">
    <location>
        <begin position="36"/>
        <end position="54"/>
    </location>
</feature>
<dbReference type="InterPro" id="IPR045597">
    <property type="entry name" value="DUF6458"/>
</dbReference>
<accession>A0ABV3T0L4</accession>
<dbReference type="Pfam" id="PF20059">
    <property type="entry name" value="DUF6458"/>
    <property type="match status" value="1"/>
</dbReference>
<organism evidence="4 5">
    <name type="scientific">Nocardioides eburneus</name>
    <dbReference type="NCBI Taxonomy" id="3231482"/>
    <lineage>
        <taxon>Bacteria</taxon>
        <taxon>Bacillati</taxon>
        <taxon>Actinomycetota</taxon>
        <taxon>Actinomycetes</taxon>
        <taxon>Propionibacteriales</taxon>
        <taxon>Nocardioidaceae</taxon>
        <taxon>Nocardioides</taxon>
    </lineage>
</organism>
<keyword evidence="2" id="KW-1133">Transmembrane helix</keyword>
<feature type="region of interest" description="Disordered" evidence="1">
    <location>
        <begin position="59"/>
        <end position="87"/>
    </location>
</feature>
<evidence type="ECO:0000313" key="4">
    <source>
        <dbReference type="EMBL" id="MEX0428224.1"/>
    </source>
</evidence>
<evidence type="ECO:0000313" key="5">
    <source>
        <dbReference type="Proteomes" id="UP001556631"/>
    </source>
</evidence>
<gene>
    <name evidence="4" type="ORF">AB3X52_11390</name>
</gene>
<feature type="compositionally biased region" description="Basic and acidic residues" evidence="1">
    <location>
        <begin position="65"/>
        <end position="87"/>
    </location>
</feature>
<evidence type="ECO:0000259" key="3">
    <source>
        <dbReference type="Pfam" id="PF20059"/>
    </source>
</evidence>